<dbReference type="EMBL" id="CCYD01003042">
    <property type="protein sequence ID" value="CEG48842.1"/>
    <property type="molecule type" value="Genomic_DNA"/>
</dbReference>
<sequence length="69" mass="8056">MLCCFCVLRSDCESNTVHACALTRNNLWVNRLIDILSSYLRHYRCHIATLSSQLMENLKNLRLIKIWSG</sequence>
<evidence type="ECO:0000313" key="1">
    <source>
        <dbReference type="EMBL" id="CEG48842.1"/>
    </source>
</evidence>
<name>A0A0P1B5R4_PLAHL</name>
<dbReference type="AlphaFoldDB" id="A0A0P1B5R4"/>
<organism evidence="1 2">
    <name type="scientific">Plasmopara halstedii</name>
    <name type="common">Downy mildew of sunflower</name>
    <dbReference type="NCBI Taxonomy" id="4781"/>
    <lineage>
        <taxon>Eukaryota</taxon>
        <taxon>Sar</taxon>
        <taxon>Stramenopiles</taxon>
        <taxon>Oomycota</taxon>
        <taxon>Peronosporomycetes</taxon>
        <taxon>Peronosporales</taxon>
        <taxon>Peronosporaceae</taxon>
        <taxon>Plasmopara</taxon>
    </lineage>
</organism>
<dbReference type="RefSeq" id="XP_036263474.1">
    <property type="nucleotide sequence ID" value="XM_036407230.1"/>
</dbReference>
<dbReference type="Proteomes" id="UP000054928">
    <property type="component" value="Unassembled WGS sequence"/>
</dbReference>
<proteinExistence type="predicted"/>
<keyword evidence="2" id="KW-1185">Reference proteome</keyword>
<reference evidence="2" key="1">
    <citation type="submission" date="2014-09" db="EMBL/GenBank/DDBJ databases">
        <authorList>
            <person name="Sharma Rahul"/>
            <person name="Thines Marco"/>
        </authorList>
    </citation>
    <scope>NUCLEOTIDE SEQUENCE [LARGE SCALE GENOMIC DNA]</scope>
</reference>
<evidence type="ECO:0000313" key="2">
    <source>
        <dbReference type="Proteomes" id="UP000054928"/>
    </source>
</evidence>
<protein>
    <submittedName>
        <fullName evidence="1">Uncharacterized protein</fullName>
    </submittedName>
</protein>
<dbReference type="GeneID" id="59052951"/>
<accession>A0A0P1B5R4</accession>